<proteinExistence type="inferred from homology"/>
<protein>
    <recommendedName>
        <fullName evidence="6">Lipase domain-containing protein</fullName>
    </recommendedName>
</protein>
<evidence type="ECO:0000259" key="6">
    <source>
        <dbReference type="Pfam" id="PF00151"/>
    </source>
</evidence>
<sequence length="338" mass="36945">MKFTLVILIFLIIHSELPTVTLSLESLPNVTNFLCDLFNVTIDTMDDVVKTFSFQSNVNAANISVIQYKENGENVTVSLSDNDSTSLIELKSGKIVFMIHGWRAAGNVSWIVDMAKAFQNIGVTNTLAVDWSPIAQENYIAAAADTKDVGRLFGNWLLNLTDTNNLKNIHLVGHSLGAHVSGFTGKILNETGASIGRISGLDPAGPLFEFPIEQSESNRLSPTDAKLVDTYHTNKGFLGFRTPCAQQDFYVNNGGPIQPGCGNINVITAITCSHEYSHIFFTKTIGSDNYLGKKCKYLLDTWLTCNNNGAIIVGENINDTEHGQFYVKADENADPLAI</sequence>
<organism evidence="7 8">
    <name type="scientific">Hypothenemus hampei</name>
    <name type="common">Coffee berry borer</name>
    <dbReference type="NCBI Taxonomy" id="57062"/>
    <lineage>
        <taxon>Eukaryota</taxon>
        <taxon>Metazoa</taxon>
        <taxon>Ecdysozoa</taxon>
        <taxon>Arthropoda</taxon>
        <taxon>Hexapoda</taxon>
        <taxon>Insecta</taxon>
        <taxon>Pterygota</taxon>
        <taxon>Neoptera</taxon>
        <taxon>Endopterygota</taxon>
        <taxon>Coleoptera</taxon>
        <taxon>Polyphaga</taxon>
        <taxon>Cucujiformia</taxon>
        <taxon>Curculionidae</taxon>
        <taxon>Scolytinae</taxon>
        <taxon>Hypothenemus</taxon>
    </lineage>
</organism>
<evidence type="ECO:0000256" key="2">
    <source>
        <dbReference type="ARBA" id="ARBA00010701"/>
    </source>
</evidence>
<dbReference type="Pfam" id="PF00151">
    <property type="entry name" value="Lipase"/>
    <property type="match status" value="1"/>
</dbReference>
<dbReference type="AlphaFoldDB" id="A0ABD1EYE6"/>
<dbReference type="Proteomes" id="UP001566132">
    <property type="component" value="Unassembled WGS sequence"/>
</dbReference>
<name>A0ABD1EYE6_HYPHA</name>
<dbReference type="InterPro" id="IPR029058">
    <property type="entry name" value="AB_hydrolase_fold"/>
</dbReference>
<dbReference type="InterPro" id="IPR013818">
    <property type="entry name" value="Lipase"/>
</dbReference>
<evidence type="ECO:0000256" key="3">
    <source>
        <dbReference type="ARBA" id="ARBA00022525"/>
    </source>
</evidence>
<evidence type="ECO:0000256" key="5">
    <source>
        <dbReference type="SAM" id="SignalP"/>
    </source>
</evidence>
<dbReference type="GO" id="GO:0005576">
    <property type="term" value="C:extracellular region"/>
    <property type="evidence" value="ECO:0007669"/>
    <property type="project" value="UniProtKB-SubCell"/>
</dbReference>
<comment type="caution">
    <text evidence="7">The sequence shown here is derived from an EMBL/GenBank/DDBJ whole genome shotgun (WGS) entry which is preliminary data.</text>
</comment>
<comment type="similarity">
    <text evidence="2 4">Belongs to the AB hydrolase superfamily. Lipase family.</text>
</comment>
<accession>A0ABD1EYE6</accession>
<feature type="chain" id="PRO_5044882998" description="Lipase domain-containing protein" evidence="5">
    <location>
        <begin position="24"/>
        <end position="338"/>
    </location>
</feature>
<dbReference type="EMBL" id="JBDJPC010000004">
    <property type="protein sequence ID" value="KAL1505846.1"/>
    <property type="molecule type" value="Genomic_DNA"/>
</dbReference>
<dbReference type="SUPFAM" id="SSF53474">
    <property type="entry name" value="alpha/beta-Hydrolases"/>
    <property type="match status" value="1"/>
</dbReference>
<evidence type="ECO:0000313" key="7">
    <source>
        <dbReference type="EMBL" id="KAL1505846.1"/>
    </source>
</evidence>
<dbReference type="InterPro" id="IPR000734">
    <property type="entry name" value="TAG_lipase"/>
</dbReference>
<feature type="signal peptide" evidence="5">
    <location>
        <begin position="1"/>
        <end position="23"/>
    </location>
</feature>
<evidence type="ECO:0000313" key="8">
    <source>
        <dbReference type="Proteomes" id="UP001566132"/>
    </source>
</evidence>
<evidence type="ECO:0000256" key="1">
    <source>
        <dbReference type="ARBA" id="ARBA00004613"/>
    </source>
</evidence>
<dbReference type="Gene3D" id="3.40.50.1820">
    <property type="entry name" value="alpha/beta hydrolase"/>
    <property type="match status" value="1"/>
</dbReference>
<reference evidence="7 8" key="1">
    <citation type="submission" date="2024-05" db="EMBL/GenBank/DDBJ databases">
        <title>Genetic variation in Jamaican populations of the coffee berry borer (Hypothenemus hampei).</title>
        <authorList>
            <person name="Errbii M."/>
            <person name="Myrie A."/>
        </authorList>
    </citation>
    <scope>NUCLEOTIDE SEQUENCE [LARGE SCALE GENOMIC DNA]</scope>
    <source>
        <strain evidence="7">JA-Hopewell-2020-01-JO</strain>
        <tissue evidence="7">Whole body</tissue>
    </source>
</reference>
<comment type="subcellular location">
    <subcellularLocation>
        <location evidence="1">Secreted</location>
    </subcellularLocation>
</comment>
<dbReference type="PANTHER" id="PTHR11610">
    <property type="entry name" value="LIPASE"/>
    <property type="match status" value="1"/>
</dbReference>
<keyword evidence="3" id="KW-0964">Secreted</keyword>
<feature type="domain" description="Lipase" evidence="6">
    <location>
        <begin position="56"/>
        <end position="295"/>
    </location>
</feature>
<dbReference type="PANTHER" id="PTHR11610:SF173">
    <property type="entry name" value="LIPASE DOMAIN-CONTAINING PROTEIN-RELATED"/>
    <property type="match status" value="1"/>
</dbReference>
<keyword evidence="5" id="KW-0732">Signal</keyword>
<gene>
    <name evidence="7" type="ORF">ABEB36_005309</name>
</gene>
<evidence type="ECO:0000256" key="4">
    <source>
        <dbReference type="RuleBase" id="RU004262"/>
    </source>
</evidence>
<keyword evidence="8" id="KW-1185">Reference proteome</keyword>
<dbReference type="PRINTS" id="PR00821">
    <property type="entry name" value="TAGLIPASE"/>
</dbReference>